<dbReference type="EMBL" id="KI392069">
    <property type="protein sequence ID" value="ERN19387.1"/>
    <property type="molecule type" value="Genomic_DNA"/>
</dbReference>
<dbReference type="Proteomes" id="UP000017836">
    <property type="component" value="Unassembled WGS sequence"/>
</dbReference>
<gene>
    <name evidence="1" type="ORF">AMTR_s00069p00143740</name>
</gene>
<organism evidence="1 2">
    <name type="scientific">Amborella trichopoda</name>
    <dbReference type="NCBI Taxonomy" id="13333"/>
    <lineage>
        <taxon>Eukaryota</taxon>
        <taxon>Viridiplantae</taxon>
        <taxon>Streptophyta</taxon>
        <taxon>Embryophyta</taxon>
        <taxon>Tracheophyta</taxon>
        <taxon>Spermatophyta</taxon>
        <taxon>Magnoliopsida</taxon>
        <taxon>Amborellales</taxon>
        <taxon>Amborellaceae</taxon>
        <taxon>Amborella</taxon>
    </lineage>
</organism>
<accession>U5DD86</accession>
<name>U5DD86_AMBTC</name>
<sequence>MSIIYLLLNHGHLSSKDTRVFINGRPRFLGQKPIDVEEVSENSSSNPVFKGECWERMKAAASKPEFECWERMKAAASKPE</sequence>
<dbReference type="HOGENOM" id="CLU_2592964_0_0_1"/>
<proteinExistence type="predicted"/>
<evidence type="ECO:0000313" key="1">
    <source>
        <dbReference type="EMBL" id="ERN19387.1"/>
    </source>
</evidence>
<reference evidence="2" key="1">
    <citation type="journal article" date="2013" name="Science">
        <title>The Amborella genome and the evolution of flowering plants.</title>
        <authorList>
            <consortium name="Amborella Genome Project"/>
        </authorList>
    </citation>
    <scope>NUCLEOTIDE SEQUENCE [LARGE SCALE GENOMIC DNA]</scope>
</reference>
<keyword evidence="2" id="KW-1185">Reference proteome</keyword>
<evidence type="ECO:0000313" key="2">
    <source>
        <dbReference type="Proteomes" id="UP000017836"/>
    </source>
</evidence>
<dbReference type="Gramene" id="ERN19387">
    <property type="protein sequence ID" value="ERN19387"/>
    <property type="gene ID" value="AMTR_s00069p00143740"/>
</dbReference>
<dbReference type="AlphaFoldDB" id="U5DD86"/>
<protein>
    <submittedName>
        <fullName evidence="1">Uncharacterized protein</fullName>
    </submittedName>
</protein>